<keyword evidence="1" id="KW-1133">Transmembrane helix</keyword>
<organism evidence="2 3">
    <name type="scientific">Clostridium cellulovorans (strain ATCC 35296 / DSM 3052 / OCM 3 / 743B)</name>
    <dbReference type="NCBI Taxonomy" id="573061"/>
    <lineage>
        <taxon>Bacteria</taxon>
        <taxon>Bacillati</taxon>
        <taxon>Bacillota</taxon>
        <taxon>Clostridia</taxon>
        <taxon>Eubacteriales</taxon>
        <taxon>Clostridiaceae</taxon>
        <taxon>Clostridium</taxon>
    </lineage>
</organism>
<dbReference type="OrthoDB" id="9889921at2"/>
<keyword evidence="1" id="KW-0812">Transmembrane</keyword>
<dbReference type="AlphaFoldDB" id="D9SU60"/>
<name>D9SU60_CLOC7</name>
<evidence type="ECO:0000313" key="2">
    <source>
        <dbReference type="EMBL" id="ADL50898.1"/>
    </source>
</evidence>
<keyword evidence="1" id="KW-0472">Membrane</keyword>
<feature type="transmembrane region" description="Helical" evidence="1">
    <location>
        <begin position="48"/>
        <end position="70"/>
    </location>
</feature>
<keyword evidence="3" id="KW-1185">Reference proteome</keyword>
<dbReference type="HOGENOM" id="CLU_1710037_0_0_9"/>
<accession>D9SU60</accession>
<feature type="transmembrane region" description="Helical" evidence="1">
    <location>
        <begin position="124"/>
        <end position="143"/>
    </location>
</feature>
<feature type="transmembrane region" description="Helical" evidence="1">
    <location>
        <begin position="90"/>
        <end position="112"/>
    </location>
</feature>
<dbReference type="eggNOG" id="ENOG50327S3">
    <property type="taxonomic scope" value="Bacteria"/>
</dbReference>
<feature type="transmembrane region" description="Helical" evidence="1">
    <location>
        <begin position="6"/>
        <end position="27"/>
    </location>
</feature>
<protein>
    <submittedName>
        <fullName evidence="2">Uncharacterized protein</fullName>
    </submittedName>
</protein>
<dbReference type="EMBL" id="CP002160">
    <property type="protein sequence ID" value="ADL50898.1"/>
    <property type="molecule type" value="Genomic_DNA"/>
</dbReference>
<dbReference type="Proteomes" id="UP000002730">
    <property type="component" value="Chromosome"/>
</dbReference>
<evidence type="ECO:0000313" key="3">
    <source>
        <dbReference type="Proteomes" id="UP000002730"/>
    </source>
</evidence>
<evidence type="ECO:0000256" key="1">
    <source>
        <dbReference type="SAM" id="Phobius"/>
    </source>
</evidence>
<sequence>MECVETIFSVVVLSHLLYIYTFIYNLIPMLIQIIFSYFIQHKNILKTIIITFSTQGIVLAISRFIYDMIYSIHQYSHNLGFWSIITSKHFRFNVIYSLIFFIILIGINFFIYINEVTKINYKKFISLIAGYIINIIVVIFMMLKFKIFLLPPI</sequence>
<dbReference type="KEGG" id="ccb:Clocel_1142"/>
<gene>
    <name evidence="2" type="ordered locus">Clocel_1142</name>
</gene>
<proteinExistence type="predicted"/>
<reference evidence="2 3" key="1">
    <citation type="submission" date="2010-08" db="EMBL/GenBank/DDBJ databases">
        <title>Complete sequence of Clostridium cellulovorans 743B.</title>
        <authorList>
            <consortium name="US DOE Joint Genome Institute"/>
            <person name="Lucas S."/>
            <person name="Copeland A."/>
            <person name="Lapidus A."/>
            <person name="Cheng J.-F."/>
            <person name="Bruce D."/>
            <person name="Goodwin L."/>
            <person name="Pitluck S."/>
            <person name="Chertkov O."/>
            <person name="Detter J.C."/>
            <person name="Han C."/>
            <person name="Tapia R."/>
            <person name="Land M."/>
            <person name="Hauser L."/>
            <person name="Chang Y.-J."/>
            <person name="Jeffries C."/>
            <person name="Kyrpides N."/>
            <person name="Ivanova N."/>
            <person name="Mikhailova N."/>
            <person name="Hemme C.L."/>
            <person name="Woyke T."/>
        </authorList>
    </citation>
    <scope>NUCLEOTIDE SEQUENCE [LARGE SCALE GENOMIC DNA]</scope>
    <source>
        <strain evidence="3">ATCC 35296 / DSM 3052 / OCM 3 / 743B</strain>
    </source>
</reference>